<dbReference type="GO" id="GO:0008610">
    <property type="term" value="P:lipid biosynthetic process"/>
    <property type="evidence" value="ECO:0007669"/>
    <property type="project" value="TreeGrafter"/>
</dbReference>
<keyword evidence="4" id="KW-1185">Reference proteome</keyword>
<name>A0A1S2PVA5_9ACTN</name>
<feature type="domain" description="Thioesterase" evidence="2">
    <location>
        <begin position="22"/>
        <end position="246"/>
    </location>
</feature>
<dbReference type="PANTHER" id="PTHR11487:SF0">
    <property type="entry name" value="S-ACYL FATTY ACID SYNTHASE THIOESTERASE, MEDIUM CHAIN"/>
    <property type="match status" value="1"/>
</dbReference>
<organism evidence="3 4">
    <name type="scientific">Streptomyces monashensis</name>
    <dbReference type="NCBI Taxonomy" id="1678012"/>
    <lineage>
        <taxon>Bacteria</taxon>
        <taxon>Bacillati</taxon>
        <taxon>Actinomycetota</taxon>
        <taxon>Actinomycetes</taxon>
        <taxon>Kitasatosporales</taxon>
        <taxon>Streptomycetaceae</taxon>
        <taxon>Streptomyces</taxon>
    </lineage>
</organism>
<comment type="similarity">
    <text evidence="1">Belongs to the thioesterase family.</text>
</comment>
<reference evidence="3 4" key="1">
    <citation type="submission" date="2016-10" db="EMBL/GenBank/DDBJ databases">
        <title>Genome sequence of Streptomyces sp. MUSC 1.</title>
        <authorList>
            <person name="Lee L.-H."/>
            <person name="Ser H.-L."/>
            <person name="Law J.W.-F."/>
        </authorList>
    </citation>
    <scope>NUCLEOTIDE SEQUENCE [LARGE SCALE GENOMIC DNA]</scope>
    <source>
        <strain evidence="3 4">MUSC 1</strain>
    </source>
</reference>
<dbReference type="InterPro" id="IPR029058">
    <property type="entry name" value="AB_hydrolase_fold"/>
</dbReference>
<comment type="caution">
    <text evidence="3">The sequence shown here is derived from an EMBL/GenBank/DDBJ whole genome shotgun (WGS) entry which is preliminary data.</text>
</comment>
<dbReference type="SUPFAM" id="SSF53474">
    <property type="entry name" value="alpha/beta-Hydrolases"/>
    <property type="match status" value="1"/>
</dbReference>
<dbReference type="InterPro" id="IPR012223">
    <property type="entry name" value="TEII"/>
</dbReference>
<dbReference type="AlphaFoldDB" id="A0A1S2PVA5"/>
<evidence type="ECO:0000313" key="4">
    <source>
        <dbReference type="Proteomes" id="UP000179642"/>
    </source>
</evidence>
<dbReference type="InterPro" id="IPR001031">
    <property type="entry name" value="Thioesterase"/>
</dbReference>
<dbReference type="PANTHER" id="PTHR11487">
    <property type="entry name" value="THIOESTERASE"/>
    <property type="match status" value="1"/>
</dbReference>
<evidence type="ECO:0000256" key="1">
    <source>
        <dbReference type="ARBA" id="ARBA00007169"/>
    </source>
</evidence>
<dbReference type="Proteomes" id="UP000179642">
    <property type="component" value="Unassembled WGS sequence"/>
</dbReference>
<evidence type="ECO:0000313" key="3">
    <source>
        <dbReference type="EMBL" id="OIJ96844.1"/>
    </source>
</evidence>
<evidence type="ECO:0000259" key="2">
    <source>
        <dbReference type="Pfam" id="PF00975"/>
    </source>
</evidence>
<dbReference type="RefSeq" id="WP_071384479.1">
    <property type="nucleotide sequence ID" value="NZ_MLYO01000060.1"/>
</dbReference>
<dbReference type="Gene3D" id="3.40.50.1820">
    <property type="entry name" value="alpha/beta hydrolase"/>
    <property type="match status" value="1"/>
</dbReference>
<proteinExistence type="inferred from homology"/>
<protein>
    <submittedName>
        <fullName evidence="3">Oxidoreductase</fullName>
    </submittedName>
</protein>
<sequence length="265" mass="29261">MTRYLSQTFLSGTDDDTGDRVRLFCFPYAGGGASAYRRWQRGLDAYGAAARLMPVQLPGREGRMDEARFTDLHALVADLDEQLDAELEHPHVFYGHSMGALIAYALTVRRQRRGAPLPLALVLSSYRAPHLPAPEIADPSADDEELIAGLAKLGGIPQVILNHPDFLAALLPIARDDLLLCTAGFAPDEEAVRVPLHLFVGARDRLVSVPEVVAWRRHAGRGCEVRVLPGGHFFLRAHEDAFLRELAELIRRYDRRPTLADALSA</sequence>
<gene>
    <name evidence="3" type="ORF">BIV23_31995</name>
</gene>
<dbReference type="Pfam" id="PF00975">
    <property type="entry name" value="Thioesterase"/>
    <property type="match status" value="1"/>
</dbReference>
<accession>A0A1S2PVA5</accession>
<dbReference type="EMBL" id="MLYO01000060">
    <property type="protein sequence ID" value="OIJ96844.1"/>
    <property type="molecule type" value="Genomic_DNA"/>
</dbReference>